<name>A0ACC2F990_DALPE</name>
<gene>
    <name evidence="1" type="ORF">DPEC_G00331120</name>
</gene>
<accession>A0ACC2F990</accession>
<keyword evidence="2" id="KW-1185">Reference proteome</keyword>
<protein>
    <submittedName>
        <fullName evidence="1">Uncharacterized protein</fullName>
    </submittedName>
</protein>
<dbReference type="Proteomes" id="UP001157502">
    <property type="component" value="Chromosome 32"/>
</dbReference>
<dbReference type="EMBL" id="CM055759">
    <property type="protein sequence ID" value="KAJ7987874.1"/>
    <property type="molecule type" value="Genomic_DNA"/>
</dbReference>
<evidence type="ECO:0000313" key="1">
    <source>
        <dbReference type="EMBL" id="KAJ7987874.1"/>
    </source>
</evidence>
<comment type="caution">
    <text evidence="1">The sequence shown here is derived from an EMBL/GenBank/DDBJ whole genome shotgun (WGS) entry which is preliminary data.</text>
</comment>
<organism evidence="1 2">
    <name type="scientific">Dallia pectoralis</name>
    <name type="common">Alaska blackfish</name>
    <dbReference type="NCBI Taxonomy" id="75939"/>
    <lineage>
        <taxon>Eukaryota</taxon>
        <taxon>Metazoa</taxon>
        <taxon>Chordata</taxon>
        <taxon>Craniata</taxon>
        <taxon>Vertebrata</taxon>
        <taxon>Euteleostomi</taxon>
        <taxon>Actinopterygii</taxon>
        <taxon>Neopterygii</taxon>
        <taxon>Teleostei</taxon>
        <taxon>Protacanthopterygii</taxon>
        <taxon>Esociformes</taxon>
        <taxon>Umbridae</taxon>
        <taxon>Dallia</taxon>
    </lineage>
</organism>
<evidence type="ECO:0000313" key="2">
    <source>
        <dbReference type="Proteomes" id="UP001157502"/>
    </source>
</evidence>
<reference evidence="1" key="1">
    <citation type="submission" date="2021-05" db="EMBL/GenBank/DDBJ databases">
        <authorList>
            <person name="Pan Q."/>
            <person name="Jouanno E."/>
            <person name="Zahm M."/>
            <person name="Klopp C."/>
            <person name="Cabau C."/>
            <person name="Louis A."/>
            <person name="Berthelot C."/>
            <person name="Parey E."/>
            <person name="Roest Crollius H."/>
            <person name="Montfort J."/>
            <person name="Robinson-Rechavi M."/>
            <person name="Bouchez O."/>
            <person name="Lampietro C."/>
            <person name="Lopez Roques C."/>
            <person name="Donnadieu C."/>
            <person name="Postlethwait J."/>
            <person name="Bobe J."/>
            <person name="Dillon D."/>
            <person name="Chandos A."/>
            <person name="von Hippel F."/>
            <person name="Guiguen Y."/>
        </authorList>
    </citation>
    <scope>NUCLEOTIDE SEQUENCE</scope>
    <source>
        <strain evidence="1">YG-Jan2019</strain>
    </source>
</reference>
<proteinExistence type="predicted"/>
<sequence length="367" mass="40011">MGYVIPEDIQKMVTQWGPAALFLTTYLTNGLIGTDHRCTCTRYVNGVDAQGNNPSDGPGGRTSRVGLTSPLHTSTLGEPPSQRRSDQDPEIRRTMGMRNLVLLLICVDPLSVLCAVAGGKKAKTPVTKRTPRAREANITAALPTAAPQRNTSRDYDTCTGYYDVSGQFDKEFACNNTVHRYCCGSCFLRFCCQEKGKRIEQNACKNYVTPDWVKTPDPSPVPTGQPFDPSMDQTNTAVYITGGIIAFILVVGVSAKVAYDKATEPPQEMNIHRALADILRQQGPIPISQYDCENFAAMNGSPKDNTPQRTSSKNHYTPVHQSKSNHGPHYGKESVRSSGGHDLHTFISSGFVTLGRGQPKGKVQSSI</sequence>